<dbReference type="InterPro" id="IPR046367">
    <property type="entry name" value="GapR-like_DNA-bd"/>
</dbReference>
<dbReference type="GO" id="GO:0003677">
    <property type="term" value="F:DNA binding"/>
    <property type="evidence" value="ECO:0007669"/>
    <property type="project" value="InterPro"/>
</dbReference>
<dbReference type="EMBL" id="BJYZ01000052">
    <property type="protein sequence ID" value="GEO42870.1"/>
    <property type="molecule type" value="Genomic_DNA"/>
</dbReference>
<dbReference type="AlphaFoldDB" id="A0A512E318"/>
<proteinExistence type="predicted"/>
<organism evidence="4 5">
    <name type="scientific">Skermanella aerolata</name>
    <dbReference type="NCBI Taxonomy" id="393310"/>
    <lineage>
        <taxon>Bacteria</taxon>
        <taxon>Pseudomonadati</taxon>
        <taxon>Pseudomonadota</taxon>
        <taxon>Alphaproteobacteria</taxon>
        <taxon>Rhodospirillales</taxon>
        <taxon>Azospirillaceae</taxon>
        <taxon>Skermanella</taxon>
    </lineage>
</organism>
<name>A0A512E318_9PROT</name>
<evidence type="ECO:0000259" key="3">
    <source>
        <dbReference type="Pfam" id="PF10073"/>
    </source>
</evidence>
<comment type="caution">
    <text evidence="4">The sequence shown here is derived from an EMBL/GenBank/DDBJ whole genome shotgun (WGS) entry which is preliminary data.</text>
</comment>
<reference evidence="4 5" key="1">
    <citation type="submission" date="2019-07" db="EMBL/GenBank/DDBJ databases">
        <title>Whole genome shotgun sequence of Skermanella aerolata NBRC 106429.</title>
        <authorList>
            <person name="Hosoyama A."/>
            <person name="Uohara A."/>
            <person name="Ohji S."/>
            <person name="Ichikawa N."/>
        </authorList>
    </citation>
    <scope>NUCLEOTIDE SEQUENCE [LARGE SCALE GENOMIC DNA]</scope>
    <source>
        <strain evidence="4 5">NBRC 106429</strain>
    </source>
</reference>
<sequence>MIDSGATTAEQLKQFADRMENLLNEIDGLKSDLKDLKGEAKSAGFNIKALDRLVAIRRKDSADAETELLNDLLLYAHATGTHLDLAMPDDSAPGKSGSDATASSREEAA</sequence>
<accession>A0A512E318</accession>
<protein>
    <recommendedName>
        <fullName evidence="3">GapR-like DNA-binding domain-containing protein</fullName>
    </recommendedName>
</protein>
<evidence type="ECO:0000313" key="5">
    <source>
        <dbReference type="Proteomes" id="UP000321523"/>
    </source>
</evidence>
<keyword evidence="1" id="KW-0175">Coiled coil</keyword>
<keyword evidence="5" id="KW-1185">Reference proteome</keyword>
<evidence type="ECO:0000313" key="4">
    <source>
        <dbReference type="EMBL" id="GEO42870.1"/>
    </source>
</evidence>
<dbReference type="Proteomes" id="UP000321523">
    <property type="component" value="Unassembled WGS sequence"/>
</dbReference>
<dbReference type="RefSeq" id="WP_052832587.1">
    <property type="nucleotide sequence ID" value="NZ_BJYZ01000052.1"/>
</dbReference>
<evidence type="ECO:0000256" key="1">
    <source>
        <dbReference type="SAM" id="Coils"/>
    </source>
</evidence>
<feature type="coiled-coil region" evidence="1">
    <location>
        <begin position="12"/>
        <end position="39"/>
    </location>
</feature>
<feature type="domain" description="GapR-like DNA-binding" evidence="3">
    <location>
        <begin position="8"/>
        <end position="78"/>
    </location>
</feature>
<feature type="region of interest" description="Disordered" evidence="2">
    <location>
        <begin position="85"/>
        <end position="109"/>
    </location>
</feature>
<evidence type="ECO:0000256" key="2">
    <source>
        <dbReference type="SAM" id="MobiDB-lite"/>
    </source>
</evidence>
<dbReference type="Pfam" id="PF10073">
    <property type="entry name" value="GapR_DNA-bd"/>
    <property type="match status" value="1"/>
</dbReference>
<gene>
    <name evidence="4" type="ORF">SAE02_70180</name>
</gene>